<organism evidence="2 3">
    <name type="scientific">Pseudorhodoferax soli</name>
    <dbReference type="NCBI Taxonomy" id="545864"/>
    <lineage>
        <taxon>Bacteria</taxon>
        <taxon>Pseudomonadati</taxon>
        <taxon>Pseudomonadota</taxon>
        <taxon>Betaproteobacteria</taxon>
        <taxon>Burkholderiales</taxon>
        <taxon>Comamonadaceae</taxon>
    </lineage>
</organism>
<sequence>MKVPCTSPRRAQRPSEAKARTPGRAQRWPDCDFPLCPCRGAQCHGLRGASRASTSDSLRLFELSERSERCELRNAAHGASTAGCPERSAGTGAPGSPSFAYFSWRSKKSKSPCGGEYPASSSRSARGVHRPRCASLSTWGRDVPPAVQSLSLAIAQEKVTKEKATPVPPSLRWRSGQPAVLAAWAHCTTRTTHCVRSARTSAMSQLLKREVPRAAQSTALLGVGTGVGAGSHTGHRCARPLLLLRNTSITETTTQLGDIP</sequence>
<dbReference type="EMBL" id="QPJK01000002">
    <property type="protein sequence ID" value="RCW73966.1"/>
    <property type="molecule type" value="Genomic_DNA"/>
</dbReference>
<name>A0A368Y3N1_9BURK</name>
<reference evidence="2 3" key="1">
    <citation type="submission" date="2018-07" db="EMBL/GenBank/DDBJ databases">
        <title>Genomic Encyclopedia of Type Strains, Phase IV (KMG-IV): sequencing the most valuable type-strain genomes for metagenomic binning, comparative biology and taxonomic classification.</title>
        <authorList>
            <person name="Goeker M."/>
        </authorList>
    </citation>
    <scope>NUCLEOTIDE SEQUENCE [LARGE SCALE GENOMIC DNA]</scope>
    <source>
        <strain evidence="2 3">DSM 21634</strain>
    </source>
</reference>
<accession>A0A368Y3N1</accession>
<evidence type="ECO:0000313" key="2">
    <source>
        <dbReference type="EMBL" id="RCW73966.1"/>
    </source>
</evidence>
<dbReference type="AlphaFoldDB" id="A0A368Y3N1"/>
<dbReference type="Proteomes" id="UP000252884">
    <property type="component" value="Unassembled WGS sequence"/>
</dbReference>
<comment type="caution">
    <text evidence="2">The sequence shown here is derived from an EMBL/GenBank/DDBJ whole genome shotgun (WGS) entry which is preliminary data.</text>
</comment>
<evidence type="ECO:0000256" key="1">
    <source>
        <dbReference type="SAM" id="MobiDB-lite"/>
    </source>
</evidence>
<keyword evidence="3" id="KW-1185">Reference proteome</keyword>
<gene>
    <name evidence="2" type="ORF">DES41_102283</name>
</gene>
<feature type="region of interest" description="Disordered" evidence="1">
    <location>
        <begin position="1"/>
        <end position="27"/>
    </location>
</feature>
<evidence type="ECO:0000313" key="3">
    <source>
        <dbReference type="Proteomes" id="UP000252884"/>
    </source>
</evidence>
<proteinExistence type="predicted"/>
<protein>
    <submittedName>
        <fullName evidence="2">Uncharacterized protein</fullName>
    </submittedName>
</protein>